<comment type="caution">
    <text evidence="2">The sequence shown here is derived from an EMBL/GenBank/DDBJ whole genome shotgun (WGS) entry which is preliminary data.</text>
</comment>
<evidence type="ECO:0000313" key="3">
    <source>
        <dbReference type="Proteomes" id="UP000585474"/>
    </source>
</evidence>
<dbReference type="Gene3D" id="3.40.225.10">
    <property type="entry name" value="Class II aldolase/adducin N-terminal domain"/>
    <property type="match status" value="1"/>
</dbReference>
<dbReference type="PANTHER" id="PTHR10640">
    <property type="entry name" value="METHYLTHIORIBULOSE-1-PHOSPHATE DEHYDRATASE"/>
    <property type="match status" value="1"/>
</dbReference>
<keyword evidence="3" id="KW-1185">Reference proteome</keyword>
<dbReference type="GO" id="GO:0019509">
    <property type="term" value="P:L-methionine salvage from methylthioadenosine"/>
    <property type="evidence" value="ECO:0007669"/>
    <property type="project" value="TreeGrafter"/>
</dbReference>
<name>A0A7J0DI34_9ERIC</name>
<dbReference type="InterPro" id="IPR036409">
    <property type="entry name" value="Aldolase_II/adducin_N_sf"/>
</dbReference>
<keyword evidence="2" id="KW-0378">Hydrolase</keyword>
<proteinExistence type="predicted"/>
<dbReference type="InterPro" id="IPR001303">
    <property type="entry name" value="Aldolase_II/adducin_N"/>
</dbReference>
<dbReference type="Pfam" id="PF00596">
    <property type="entry name" value="Aldolase_II"/>
    <property type="match status" value="1"/>
</dbReference>
<evidence type="ECO:0000313" key="2">
    <source>
        <dbReference type="EMBL" id="GFS34653.1"/>
    </source>
</evidence>
<sequence length="113" mass="12532">MAATSLAPLAVKMGTISQAYKETNPARETKPLISHLCRQFYTLRWVSGTASTITIKVHNDSIPKSQHLIVMSRSGVQKERMVGEDMSLQMARCCYQSYTLTSLPNVLIVLLSS</sequence>
<dbReference type="PANTHER" id="PTHR10640:SF7">
    <property type="entry name" value="METHYLTHIORIBULOSE-1-PHOSPHATE DEHYDRATASE"/>
    <property type="match status" value="1"/>
</dbReference>
<dbReference type="EMBL" id="BJWL01000214">
    <property type="protein sequence ID" value="GFS34653.1"/>
    <property type="molecule type" value="Genomic_DNA"/>
</dbReference>
<dbReference type="GO" id="GO:0016787">
    <property type="term" value="F:hydrolase activity"/>
    <property type="evidence" value="ECO:0007669"/>
    <property type="project" value="UniProtKB-KW"/>
</dbReference>
<reference evidence="3" key="1">
    <citation type="submission" date="2019-07" db="EMBL/GenBank/DDBJ databases">
        <title>De Novo Assembly of kiwifruit Actinidia rufa.</title>
        <authorList>
            <person name="Sugita-Konishi S."/>
            <person name="Sato K."/>
            <person name="Mori E."/>
            <person name="Abe Y."/>
            <person name="Kisaki G."/>
            <person name="Hamano K."/>
            <person name="Suezawa K."/>
            <person name="Otani M."/>
            <person name="Fukuda T."/>
            <person name="Manabe T."/>
            <person name="Gomi K."/>
            <person name="Tabuchi M."/>
            <person name="Akimitsu K."/>
            <person name="Kataoka I."/>
        </authorList>
    </citation>
    <scope>NUCLEOTIDE SEQUENCE [LARGE SCALE GENOMIC DNA]</scope>
    <source>
        <strain evidence="3">cv. Fuchu</strain>
    </source>
</reference>
<accession>A0A7J0DI34</accession>
<gene>
    <name evidence="2" type="ORF">Acr_00g0035150</name>
</gene>
<dbReference type="OrthoDB" id="191080at2759"/>
<dbReference type="GO" id="GO:0046570">
    <property type="term" value="F:methylthioribulose 1-phosphate dehydratase activity"/>
    <property type="evidence" value="ECO:0007669"/>
    <property type="project" value="TreeGrafter"/>
</dbReference>
<organism evidence="2 3">
    <name type="scientific">Actinidia rufa</name>
    <dbReference type="NCBI Taxonomy" id="165716"/>
    <lineage>
        <taxon>Eukaryota</taxon>
        <taxon>Viridiplantae</taxon>
        <taxon>Streptophyta</taxon>
        <taxon>Embryophyta</taxon>
        <taxon>Tracheophyta</taxon>
        <taxon>Spermatophyta</taxon>
        <taxon>Magnoliopsida</taxon>
        <taxon>eudicotyledons</taxon>
        <taxon>Gunneridae</taxon>
        <taxon>Pentapetalae</taxon>
        <taxon>asterids</taxon>
        <taxon>Ericales</taxon>
        <taxon>Actinidiaceae</taxon>
        <taxon>Actinidia</taxon>
    </lineage>
</organism>
<dbReference type="GO" id="GO:0005737">
    <property type="term" value="C:cytoplasm"/>
    <property type="evidence" value="ECO:0007669"/>
    <property type="project" value="TreeGrafter"/>
</dbReference>
<protein>
    <submittedName>
        <fullName evidence="2">Haloacid dehalogenase-like hydrolase family protein</fullName>
    </submittedName>
</protein>
<feature type="domain" description="Class II aldolase/adducin N-terminal" evidence="1">
    <location>
        <begin position="34"/>
        <end position="88"/>
    </location>
</feature>
<evidence type="ECO:0000259" key="1">
    <source>
        <dbReference type="Pfam" id="PF00596"/>
    </source>
</evidence>
<dbReference type="AlphaFoldDB" id="A0A7J0DI34"/>
<dbReference type="Proteomes" id="UP000585474">
    <property type="component" value="Unassembled WGS sequence"/>
</dbReference>
<dbReference type="SUPFAM" id="SSF53639">
    <property type="entry name" value="AraD/HMP-PK domain-like"/>
    <property type="match status" value="1"/>
</dbReference>